<sequence length="251" mass="27806">MQLSNNVIQVEVIPAVEPLTARGHCHRTNARDPTADQEQAGQQLSFKRRSDHGTRGGDREYGQGGEVARASRAARVRTPCMGGTQPAVAYTTFTWRGPRGLSAVLGGRRRLWAGLGGQRTGRRHATRMVALSDAVLRCAAATRCELRHCATLRRRECGKKDSALNSNGIQCQATIAEWRVGSPEVVSAFLKNRNVSDLLIYVRDFSDVSDFLIFDTFFNHFLDQFVEPPLLDFMMADPISREPIANARGIH</sequence>
<feature type="compositionally biased region" description="Basic and acidic residues" evidence="1">
    <location>
        <begin position="51"/>
        <end position="61"/>
    </location>
</feature>
<comment type="caution">
    <text evidence="2">The sequence shown here is derived from an EMBL/GenBank/DDBJ whole genome shotgun (WGS) entry which is preliminary data.</text>
</comment>
<gene>
    <name evidence="2" type="ORF">GGX14DRAFT_645067</name>
</gene>
<evidence type="ECO:0000313" key="3">
    <source>
        <dbReference type="Proteomes" id="UP001219525"/>
    </source>
</evidence>
<name>A0AAD6VBL5_9AGAR</name>
<keyword evidence="3" id="KW-1185">Reference proteome</keyword>
<dbReference type="Proteomes" id="UP001219525">
    <property type="component" value="Unassembled WGS sequence"/>
</dbReference>
<proteinExistence type="predicted"/>
<evidence type="ECO:0000313" key="2">
    <source>
        <dbReference type="EMBL" id="KAJ7205215.1"/>
    </source>
</evidence>
<organism evidence="2 3">
    <name type="scientific">Mycena pura</name>
    <dbReference type="NCBI Taxonomy" id="153505"/>
    <lineage>
        <taxon>Eukaryota</taxon>
        <taxon>Fungi</taxon>
        <taxon>Dikarya</taxon>
        <taxon>Basidiomycota</taxon>
        <taxon>Agaricomycotina</taxon>
        <taxon>Agaricomycetes</taxon>
        <taxon>Agaricomycetidae</taxon>
        <taxon>Agaricales</taxon>
        <taxon>Marasmiineae</taxon>
        <taxon>Mycenaceae</taxon>
        <taxon>Mycena</taxon>
    </lineage>
</organism>
<reference evidence="2" key="1">
    <citation type="submission" date="2023-03" db="EMBL/GenBank/DDBJ databases">
        <title>Massive genome expansion in bonnet fungi (Mycena s.s.) driven by repeated elements and novel gene families across ecological guilds.</title>
        <authorList>
            <consortium name="Lawrence Berkeley National Laboratory"/>
            <person name="Harder C.B."/>
            <person name="Miyauchi S."/>
            <person name="Viragh M."/>
            <person name="Kuo A."/>
            <person name="Thoen E."/>
            <person name="Andreopoulos B."/>
            <person name="Lu D."/>
            <person name="Skrede I."/>
            <person name="Drula E."/>
            <person name="Henrissat B."/>
            <person name="Morin E."/>
            <person name="Kohler A."/>
            <person name="Barry K."/>
            <person name="LaButti K."/>
            <person name="Morin E."/>
            <person name="Salamov A."/>
            <person name="Lipzen A."/>
            <person name="Mereny Z."/>
            <person name="Hegedus B."/>
            <person name="Baldrian P."/>
            <person name="Stursova M."/>
            <person name="Weitz H."/>
            <person name="Taylor A."/>
            <person name="Grigoriev I.V."/>
            <person name="Nagy L.G."/>
            <person name="Martin F."/>
            <person name="Kauserud H."/>
        </authorList>
    </citation>
    <scope>NUCLEOTIDE SEQUENCE</scope>
    <source>
        <strain evidence="2">9144</strain>
    </source>
</reference>
<feature type="compositionally biased region" description="Polar residues" evidence="1">
    <location>
        <begin position="36"/>
        <end position="45"/>
    </location>
</feature>
<feature type="region of interest" description="Disordered" evidence="1">
    <location>
        <begin position="25"/>
        <end position="74"/>
    </location>
</feature>
<protein>
    <submittedName>
        <fullName evidence="2">Uncharacterized protein</fullName>
    </submittedName>
</protein>
<dbReference type="AlphaFoldDB" id="A0AAD6VBL5"/>
<accession>A0AAD6VBL5</accession>
<evidence type="ECO:0000256" key="1">
    <source>
        <dbReference type="SAM" id="MobiDB-lite"/>
    </source>
</evidence>
<dbReference type="EMBL" id="JARJCW010000044">
    <property type="protein sequence ID" value="KAJ7205215.1"/>
    <property type="molecule type" value="Genomic_DNA"/>
</dbReference>